<feature type="domain" description="TIR" evidence="5">
    <location>
        <begin position="10"/>
        <end position="147"/>
    </location>
</feature>
<dbReference type="InterPro" id="IPR054571">
    <property type="entry name" value="NA-iREase3_dom"/>
</dbReference>
<dbReference type="InterPro" id="IPR015943">
    <property type="entry name" value="WD40/YVTN_repeat-like_dom_sf"/>
</dbReference>
<dbReference type="InterPro" id="IPR020472">
    <property type="entry name" value="WD40_PAC1"/>
</dbReference>
<dbReference type="PANTHER" id="PTHR19848:SF8">
    <property type="entry name" value="F-BOX AND WD REPEAT DOMAIN CONTAINING 7"/>
    <property type="match status" value="1"/>
</dbReference>
<dbReference type="PROSITE" id="PS50294">
    <property type="entry name" value="WD_REPEATS_REGION"/>
    <property type="match status" value="11"/>
</dbReference>
<dbReference type="PROSITE" id="PS50837">
    <property type="entry name" value="NACHT"/>
    <property type="match status" value="1"/>
</dbReference>
<evidence type="ECO:0000313" key="8">
    <source>
        <dbReference type="Proteomes" id="UP000179627"/>
    </source>
</evidence>
<dbReference type="Gene3D" id="3.60.21.10">
    <property type="match status" value="1"/>
</dbReference>
<dbReference type="Pfam" id="PF23383">
    <property type="entry name" value="Beta-prop_IFT140_1st"/>
    <property type="match status" value="1"/>
</dbReference>
<dbReference type="InterPro" id="IPR036322">
    <property type="entry name" value="WD40_repeat_dom_sf"/>
</dbReference>
<dbReference type="PROSITE" id="PS50082">
    <property type="entry name" value="WD_REPEATS_2"/>
    <property type="match status" value="13"/>
</dbReference>
<dbReference type="InterPro" id="IPR027417">
    <property type="entry name" value="P-loop_NTPase"/>
</dbReference>
<dbReference type="InterPro" id="IPR056154">
    <property type="entry name" value="Beta-prop_IFT140_1st"/>
</dbReference>
<feature type="repeat" description="WD" evidence="3">
    <location>
        <begin position="1782"/>
        <end position="1823"/>
    </location>
</feature>
<feature type="repeat" description="WD" evidence="3">
    <location>
        <begin position="1730"/>
        <end position="1764"/>
    </location>
</feature>
<dbReference type="InterPro" id="IPR007111">
    <property type="entry name" value="NACHT_NTPase"/>
</dbReference>
<dbReference type="Gene3D" id="2.130.10.10">
    <property type="entry name" value="YVTN repeat-like/Quinoprotein amine dehydrogenase"/>
    <property type="match status" value="6"/>
</dbReference>
<keyword evidence="2" id="KW-0677">Repeat</keyword>
<feature type="repeat" description="WD" evidence="3">
    <location>
        <begin position="1313"/>
        <end position="1354"/>
    </location>
</feature>
<dbReference type="SUPFAM" id="SSF56300">
    <property type="entry name" value="Metallo-dependent phosphatases"/>
    <property type="match status" value="1"/>
</dbReference>
<feature type="repeat" description="WD" evidence="3">
    <location>
        <begin position="1522"/>
        <end position="1563"/>
    </location>
</feature>
<evidence type="ECO:0000259" key="5">
    <source>
        <dbReference type="PROSITE" id="PS50104"/>
    </source>
</evidence>
<name>A0A1S1RJS8_9ACTN</name>
<dbReference type="Proteomes" id="UP000179627">
    <property type="component" value="Unassembled WGS sequence"/>
</dbReference>
<feature type="region of interest" description="Disordered" evidence="4">
    <location>
        <begin position="1648"/>
        <end position="1669"/>
    </location>
</feature>
<feature type="repeat" description="WD" evidence="3">
    <location>
        <begin position="1688"/>
        <end position="1729"/>
    </location>
</feature>
<feature type="repeat" description="WD" evidence="3">
    <location>
        <begin position="1397"/>
        <end position="1438"/>
    </location>
</feature>
<reference evidence="8" key="1">
    <citation type="submission" date="2016-07" db="EMBL/GenBank/DDBJ databases">
        <title>Sequence Frankia sp. strain CcI1.17.</title>
        <authorList>
            <person name="Ghodhbane-Gtari F."/>
            <person name="Swanson E."/>
            <person name="Gueddou A."/>
            <person name="Morris K."/>
            <person name="Hezbri K."/>
            <person name="Ktari A."/>
            <person name="Nouioui I."/>
            <person name="Abebe-Akele F."/>
            <person name="Simpson S."/>
            <person name="Thomas K."/>
            <person name="Gtari M."/>
            <person name="Tisa L.S."/>
            <person name="Hurst S."/>
        </authorList>
    </citation>
    <scope>NUCLEOTIDE SEQUENCE [LARGE SCALE GENOMIC DNA]</scope>
    <source>
        <strain evidence="8">Cc1.17</strain>
    </source>
</reference>
<evidence type="ECO:0000256" key="1">
    <source>
        <dbReference type="ARBA" id="ARBA00022574"/>
    </source>
</evidence>
<accession>A0A1S1RJS8</accession>
<gene>
    <name evidence="7" type="ORF">CC117_00210</name>
</gene>
<dbReference type="SUPFAM" id="SSF141571">
    <property type="entry name" value="Pentapeptide repeat-like"/>
    <property type="match status" value="1"/>
</dbReference>
<feature type="repeat" description="WD" evidence="3">
    <location>
        <begin position="1273"/>
        <end position="1312"/>
    </location>
</feature>
<evidence type="ECO:0000256" key="4">
    <source>
        <dbReference type="SAM" id="MobiDB-lite"/>
    </source>
</evidence>
<keyword evidence="8" id="KW-1185">Reference proteome</keyword>
<dbReference type="InterPro" id="IPR019775">
    <property type="entry name" value="WD40_repeat_CS"/>
</dbReference>
<dbReference type="PROSITE" id="PS50104">
    <property type="entry name" value="TIR"/>
    <property type="match status" value="1"/>
</dbReference>
<sequence length="1969" mass="213492">MAGPAGEAVRPPSFFISYSPTDVRWASWIAWELEDAGYHTVLQAWDFVPGTNFMEFMDRGVTEAHVVIAVMSHHYLKSRWGMLEWQTAMRGNPKDPKGRLITVRTDDAPLDGFLAVVTFVDLAGVLDADEAHRRLLDGVAESVAGRAKPAVRPPYPLEKAPAAAAVGVAVDRPERRRPRIPPAFPPTQPTRRRPAGSVTVLHLPGPRFGRTDAAGLRDRIWGRLAAIERAGGPAPDLVVIAGDLTESGTRRQFDAALDFVSDLRAMLSLETRRILLVPGRHDVSHAASEAYFATCRADDNEPRRPYWPKWRHYSRMVAEFYQEVDGALFDPAQPWHLLPVPDLAVVLAGINTTIAQSHRDEDDHGLVGAEQAASLERHLALFEDDNWLRIGVAHHALAAPSVSRTDTIRDTQLLREKLGPRLNLLITGRGDTAPGLAPVVVTPPAREGLQLLEIRQDGLRSWREGADGKQTEAWRAHRWVSVGAAFSAARPGTTGHGDPGPADPSGAIAGGDDPRTVAAPDPAEELLEQVAEVCRVSNERARIRRVDGEAPHLVVTRPGDGVTPVVRIGAHVGELTHTDLERFADRVRALDPDGETELICSVPPSPGLRLEAKRWGIRLRSFLEFQGLLDLREFVARQSADIAADRRYPPSLYVPQRFREMVGATRTVREGLSEELMRLVAEEEGRFVLVLGDFGRGKTFALREVARRIPAELPHLTPIFIELRALDKAHSMDGLVAAHLANHGQSLADLQAFRYMLREGRIVLLFDGFDELASRVTYERATEHLATIIEATEGNAKVIVASRTHHFRTDEQVLTGLGHRVGLLPRRRVLTIEDFGSSQIHDYLRNRYRDEATADTRMRLINGIRDLIGLSRNPRMLSFIADLPAERLTRVAGAHDTISAASLYREILDSWLAFEINRTHGVAGSPPGLGLTDMWTAVTTLALRLWTTEEQLLRLSDLREVAQTLAGMTEERPSPAQTEHALGAGSLLVRTEDGLFGFIHSSVAEWLVANEIATAVSSGGGARTSTVAVATAVALALAGVAEPLGHRQLSALTVEFLCDLADPKALRSWASSVLDNPASDETSRANAVKINVRMRTPVRGDLRGASMRGEDLSHRELRGVDLTGADLAETRLIGADLTGATLRGATLAGACLDGAKLRGADLREADLTGARLLGADLRDVRFAGSRWPRALVINAGAAPELVARARASGAAVMPGGKVEIGLAPPAVSVNFGFETGRLPTPVSYSPDGSIMVIAGEDGGALVCDTDGRPLRTLQGHTGRVYAVAQNDDHIVTVSIDRVIRLWDSRAGEPLGDLRGHQDWIWPVALSPDGVLLVNGDRGGSVRVWDMAAREIRHTLPGHGERVWSAAFHPTARLLAIGDDTGTVRLWNPYDGRLVKVLGGHAGSVFRLAFAADGSELATADGQGDIRRWDSATGRLRQVLRGHENAVYTLDYRSDGAELASGDTRGVVRVWDLRTGEGRVVVRHTGAVYRVAYSPDDTILSSGDSDGVVQLTSTATDIRLHTLGGHRGSVWPQVFRGDSQRLVTASNDGTARIWETRTGTCRTTVTGHGRRNTMVRFSSDGRLVAVCGNDGLVRVWDPRTGRRLGQLGGISDRVVSALFSPVDHRITASSSAGSAHVWNLQPVAEALGELDESSTEPAGGADQSGGLGADDVDASDVGAFEIGVYEREVRVGTEHVWAEAYDSDGDVLATANDDDSVQLWYRTTGRHLLTLADHNGRVRSLAFSPDRRILASGCDDRLVRLWPVEAKVPSRPEDWKAGPPLILEGHTDRVYAVRFSPDGCHLASASNDGTARIWDVASGTCLHVLGDGTARLWAAAFSPDGSFLATAGDDLLIRLWDPRSGRQIAALAGHTRRIWSIDVSPDGRLLVSCGDDGTARLWDVSRQAEATRAPTVTLVGLDSGWAAIAPDGRYKFAGDVAGQVWHVIGMSRFELGELDGHLGDVRRLALGELF</sequence>
<evidence type="ECO:0008006" key="9">
    <source>
        <dbReference type="Google" id="ProtNLM"/>
    </source>
</evidence>
<dbReference type="CDD" id="cd00200">
    <property type="entry name" value="WD40"/>
    <property type="match status" value="2"/>
</dbReference>
<dbReference type="InterPro" id="IPR000157">
    <property type="entry name" value="TIR_dom"/>
</dbReference>
<feature type="repeat" description="WD" evidence="3">
    <location>
        <begin position="1480"/>
        <end position="1521"/>
    </location>
</feature>
<feature type="repeat" description="WD" evidence="3">
    <location>
        <begin position="1564"/>
        <end position="1605"/>
    </location>
</feature>
<dbReference type="Gene3D" id="2.160.20.80">
    <property type="entry name" value="E3 ubiquitin-protein ligase SopA"/>
    <property type="match status" value="1"/>
</dbReference>
<dbReference type="Pfam" id="PF00400">
    <property type="entry name" value="WD40"/>
    <property type="match status" value="9"/>
</dbReference>
<dbReference type="GO" id="GO:0007165">
    <property type="term" value="P:signal transduction"/>
    <property type="evidence" value="ECO:0007669"/>
    <property type="project" value="InterPro"/>
</dbReference>
<dbReference type="Pfam" id="PF13676">
    <property type="entry name" value="TIR_2"/>
    <property type="match status" value="1"/>
</dbReference>
<dbReference type="Gene3D" id="3.40.50.10140">
    <property type="entry name" value="Toll/interleukin-1 receptor homology (TIR) domain"/>
    <property type="match status" value="1"/>
</dbReference>
<dbReference type="InterPro" id="IPR029052">
    <property type="entry name" value="Metallo-depent_PP-like"/>
</dbReference>
<feature type="repeat" description="WD" evidence="3">
    <location>
        <begin position="1866"/>
        <end position="1907"/>
    </location>
</feature>
<protein>
    <recommendedName>
        <fullName evidence="9">WD40 repeat-containing protein</fullName>
    </recommendedName>
</protein>
<evidence type="ECO:0000259" key="6">
    <source>
        <dbReference type="PROSITE" id="PS50837"/>
    </source>
</evidence>
<dbReference type="SUPFAM" id="SSF50978">
    <property type="entry name" value="WD40 repeat-like"/>
    <property type="match status" value="3"/>
</dbReference>
<evidence type="ECO:0000256" key="3">
    <source>
        <dbReference type="PROSITE-ProRule" id="PRU00221"/>
    </source>
</evidence>
<dbReference type="PRINTS" id="PR00320">
    <property type="entry name" value="GPROTEINBRPT"/>
</dbReference>
<keyword evidence="1 3" id="KW-0853">WD repeat</keyword>
<dbReference type="PROSITE" id="PS00678">
    <property type="entry name" value="WD_REPEATS_1"/>
    <property type="match status" value="3"/>
</dbReference>
<comment type="caution">
    <text evidence="7">The sequence shown here is derived from an EMBL/GenBank/DDBJ whole genome shotgun (WGS) entry which is preliminary data.</text>
</comment>
<dbReference type="InterPro" id="IPR001646">
    <property type="entry name" value="5peptide_repeat"/>
</dbReference>
<dbReference type="Pfam" id="PF00805">
    <property type="entry name" value="Pentapeptide"/>
    <property type="match status" value="1"/>
</dbReference>
<dbReference type="SMART" id="SM00320">
    <property type="entry name" value="WD40"/>
    <property type="match status" value="14"/>
</dbReference>
<feature type="domain" description="NACHT" evidence="6">
    <location>
        <begin position="686"/>
        <end position="804"/>
    </location>
</feature>
<dbReference type="Pfam" id="PF05729">
    <property type="entry name" value="NACHT"/>
    <property type="match status" value="1"/>
</dbReference>
<dbReference type="PANTHER" id="PTHR19848">
    <property type="entry name" value="WD40 REPEAT PROTEIN"/>
    <property type="match status" value="1"/>
</dbReference>
<feature type="repeat" description="WD" evidence="3">
    <location>
        <begin position="1824"/>
        <end position="1865"/>
    </location>
</feature>
<dbReference type="Gene3D" id="3.40.50.300">
    <property type="entry name" value="P-loop containing nucleotide triphosphate hydrolases"/>
    <property type="match status" value="1"/>
</dbReference>
<feature type="region of interest" description="Disordered" evidence="4">
    <location>
        <begin position="176"/>
        <end position="196"/>
    </location>
</feature>
<dbReference type="SUPFAM" id="SSF52200">
    <property type="entry name" value="Toll/Interleukin receptor TIR domain"/>
    <property type="match status" value="1"/>
</dbReference>
<dbReference type="InterPro" id="IPR035897">
    <property type="entry name" value="Toll_tir_struct_dom_sf"/>
</dbReference>
<dbReference type="SUPFAM" id="SSF52540">
    <property type="entry name" value="P-loop containing nucleoside triphosphate hydrolases"/>
    <property type="match status" value="1"/>
</dbReference>
<dbReference type="EMBL" id="MBLM01000002">
    <property type="protein sequence ID" value="OHV46480.1"/>
    <property type="molecule type" value="Genomic_DNA"/>
</dbReference>
<feature type="repeat" description="WD" evidence="3">
    <location>
        <begin position="1439"/>
        <end position="1480"/>
    </location>
</feature>
<dbReference type="InterPro" id="IPR001680">
    <property type="entry name" value="WD40_rpt"/>
</dbReference>
<evidence type="ECO:0000256" key="2">
    <source>
        <dbReference type="ARBA" id="ARBA00022737"/>
    </source>
</evidence>
<dbReference type="SMART" id="SM00255">
    <property type="entry name" value="TIR"/>
    <property type="match status" value="1"/>
</dbReference>
<dbReference type="Pfam" id="PF22739">
    <property type="entry name" value="NA-iREase3"/>
    <property type="match status" value="1"/>
</dbReference>
<feature type="repeat" description="WD" evidence="3">
    <location>
        <begin position="1355"/>
        <end position="1396"/>
    </location>
</feature>
<evidence type="ECO:0000313" key="7">
    <source>
        <dbReference type="EMBL" id="OHV46480.1"/>
    </source>
</evidence>
<feature type="region of interest" description="Disordered" evidence="4">
    <location>
        <begin position="488"/>
        <end position="519"/>
    </location>
</feature>
<proteinExistence type="predicted"/>
<organism evidence="7 8">
    <name type="scientific">Parafrankia colletiae</name>
    <dbReference type="NCBI Taxonomy" id="573497"/>
    <lineage>
        <taxon>Bacteria</taxon>
        <taxon>Bacillati</taxon>
        <taxon>Actinomycetota</taxon>
        <taxon>Actinomycetes</taxon>
        <taxon>Frankiales</taxon>
        <taxon>Frankiaceae</taxon>
        <taxon>Parafrankia</taxon>
    </lineage>
</organism>